<name>A0A438AKS1_9RHOB</name>
<reference evidence="2 3" key="1">
    <citation type="submission" date="2018-11" db="EMBL/GenBank/DDBJ databases">
        <title>Mesobaculum littorinae gen. nov., sp. nov., isolated from Littorina scabra that represents a novel genus of the order Rhodobacteraceae.</title>
        <authorList>
            <person name="Li F."/>
        </authorList>
    </citation>
    <scope>NUCLEOTIDE SEQUENCE [LARGE SCALE GENOMIC DNA]</scope>
    <source>
        <strain evidence="2 3">M0103</strain>
    </source>
</reference>
<proteinExistence type="predicted"/>
<organism evidence="2 3">
    <name type="scientific">Mesobaculum littorinae</name>
    <dbReference type="NCBI Taxonomy" id="2486419"/>
    <lineage>
        <taxon>Bacteria</taxon>
        <taxon>Pseudomonadati</taxon>
        <taxon>Pseudomonadota</taxon>
        <taxon>Alphaproteobacteria</taxon>
        <taxon>Rhodobacterales</taxon>
        <taxon>Roseobacteraceae</taxon>
        <taxon>Mesobaculum</taxon>
    </lineage>
</organism>
<keyword evidence="1" id="KW-0812">Transmembrane</keyword>
<protein>
    <submittedName>
        <fullName evidence="2">DUF4260 family protein</fullName>
    </submittedName>
</protein>
<feature type="transmembrane region" description="Helical" evidence="1">
    <location>
        <begin position="62"/>
        <end position="92"/>
    </location>
</feature>
<dbReference type="AlphaFoldDB" id="A0A438AKS1"/>
<dbReference type="OrthoDB" id="9813911at2"/>
<feature type="transmembrane region" description="Helical" evidence="1">
    <location>
        <begin position="6"/>
        <end position="24"/>
    </location>
</feature>
<sequence length="124" mass="13202">MDTVTWQRIEGALVFLAGLALYAFTGYGAPWWWAVLIFFAPDLSFAAYSFGSRWGAVVYNAAHIYALGIILVAFGAATDAGLPSALGSLWLAHSGFDRMLGYGLKSPAGFNVTHLGRIGGPEAK</sequence>
<dbReference type="Proteomes" id="UP000285908">
    <property type="component" value="Unassembled WGS sequence"/>
</dbReference>
<dbReference type="Pfam" id="PF14079">
    <property type="entry name" value="DUF4260"/>
    <property type="match status" value="1"/>
</dbReference>
<evidence type="ECO:0000256" key="1">
    <source>
        <dbReference type="SAM" id="Phobius"/>
    </source>
</evidence>
<accession>A0A438AKS1</accession>
<evidence type="ECO:0000313" key="3">
    <source>
        <dbReference type="Proteomes" id="UP000285908"/>
    </source>
</evidence>
<dbReference type="RefSeq" id="WP_127904863.1">
    <property type="nucleotide sequence ID" value="NZ_RQXX01000001.1"/>
</dbReference>
<keyword evidence="3" id="KW-1185">Reference proteome</keyword>
<comment type="caution">
    <text evidence="2">The sequence shown here is derived from an EMBL/GenBank/DDBJ whole genome shotgun (WGS) entry which is preliminary data.</text>
</comment>
<evidence type="ECO:0000313" key="2">
    <source>
        <dbReference type="EMBL" id="RVV99421.1"/>
    </source>
</evidence>
<dbReference type="InterPro" id="IPR025356">
    <property type="entry name" value="DUF4260"/>
</dbReference>
<gene>
    <name evidence="2" type="ORF">EKE94_01670</name>
</gene>
<keyword evidence="1" id="KW-1133">Transmembrane helix</keyword>
<keyword evidence="1" id="KW-0472">Membrane</keyword>
<dbReference type="EMBL" id="RQXX01000001">
    <property type="protein sequence ID" value="RVV99421.1"/>
    <property type="molecule type" value="Genomic_DNA"/>
</dbReference>